<dbReference type="EMBL" id="AMCW01000109">
    <property type="protein sequence ID" value="EKK00914.1"/>
    <property type="molecule type" value="Genomic_DNA"/>
</dbReference>
<organism evidence="1 2">
    <name type="scientific">Rhodopirellula baltica SH28</name>
    <dbReference type="NCBI Taxonomy" id="993517"/>
    <lineage>
        <taxon>Bacteria</taxon>
        <taxon>Pseudomonadati</taxon>
        <taxon>Planctomycetota</taxon>
        <taxon>Planctomycetia</taxon>
        <taxon>Pirellulales</taxon>
        <taxon>Pirellulaceae</taxon>
        <taxon>Rhodopirellula</taxon>
    </lineage>
</organism>
<gene>
    <name evidence="1" type="ORF">RBSH_03768</name>
</gene>
<dbReference type="Proteomes" id="UP000007993">
    <property type="component" value="Unassembled WGS sequence"/>
</dbReference>
<reference evidence="1 2" key="1">
    <citation type="journal article" date="2013" name="Mar. Genomics">
        <title>Expression of sulfatases in Rhodopirellula baltica and the diversity of sulfatases in the genus Rhodopirellula.</title>
        <authorList>
            <person name="Wegner C.E."/>
            <person name="Richter-Heitmann T."/>
            <person name="Klindworth A."/>
            <person name="Klockow C."/>
            <person name="Richter M."/>
            <person name="Achstetter T."/>
            <person name="Glockner F.O."/>
            <person name="Harder J."/>
        </authorList>
    </citation>
    <scope>NUCLEOTIDE SEQUENCE [LARGE SCALE GENOMIC DNA]</scope>
    <source>
        <strain evidence="1 2">SH28</strain>
    </source>
</reference>
<protein>
    <submittedName>
        <fullName evidence="1">Uncharacterized protein</fullName>
    </submittedName>
</protein>
<dbReference type="PATRIC" id="fig|993517.3.peg.4093"/>
<evidence type="ECO:0000313" key="2">
    <source>
        <dbReference type="Proteomes" id="UP000007993"/>
    </source>
</evidence>
<proteinExistence type="predicted"/>
<accession>K5DDK6</accession>
<sequence>MLVCALLFAVWLAALYPFLAAMQERNRVQDEVFMPFADLQADFLHNGFGVFILEFHKHSLLSDTNANELLLLNQMPPKYELTLVIDTNAITDASIDTFANLTTVDYLIVGDTVLSAEGFANLEQQLPTETHFKIPTKNGG</sequence>
<comment type="caution">
    <text evidence="1">The sequence shown here is derived from an EMBL/GenBank/DDBJ whole genome shotgun (WGS) entry which is preliminary data.</text>
</comment>
<dbReference type="AlphaFoldDB" id="K5DDK6"/>
<name>K5DDK6_RHOBT</name>
<evidence type="ECO:0000313" key="1">
    <source>
        <dbReference type="EMBL" id="EKK00914.1"/>
    </source>
</evidence>